<dbReference type="Proteomes" id="UP001140513">
    <property type="component" value="Unassembled WGS sequence"/>
</dbReference>
<dbReference type="EMBL" id="JAPEUX010000007">
    <property type="protein sequence ID" value="KAJ4348082.1"/>
    <property type="molecule type" value="Genomic_DNA"/>
</dbReference>
<evidence type="ECO:0000256" key="1">
    <source>
        <dbReference type="SAM" id="MobiDB-lite"/>
    </source>
</evidence>
<feature type="region of interest" description="Disordered" evidence="1">
    <location>
        <begin position="122"/>
        <end position="312"/>
    </location>
</feature>
<reference evidence="2" key="1">
    <citation type="submission" date="2022-10" db="EMBL/GenBank/DDBJ databases">
        <title>Tapping the CABI collections for fungal endophytes: first genome assemblies for Collariella, Neodidymelliopsis, Ascochyta clinopodiicola, Didymella pomorum, Didymosphaeria variabile, Neocosmospora piperis and Neocucurbitaria cava.</title>
        <authorList>
            <person name="Hill R."/>
        </authorList>
    </citation>
    <scope>NUCLEOTIDE SEQUENCE</scope>
    <source>
        <strain evidence="2">IMI 356815</strain>
    </source>
</reference>
<proteinExistence type="predicted"/>
<organism evidence="2 3">
    <name type="scientific">Didymosphaeria variabile</name>
    <dbReference type="NCBI Taxonomy" id="1932322"/>
    <lineage>
        <taxon>Eukaryota</taxon>
        <taxon>Fungi</taxon>
        <taxon>Dikarya</taxon>
        <taxon>Ascomycota</taxon>
        <taxon>Pezizomycotina</taxon>
        <taxon>Dothideomycetes</taxon>
        <taxon>Pleosporomycetidae</taxon>
        <taxon>Pleosporales</taxon>
        <taxon>Massarineae</taxon>
        <taxon>Didymosphaeriaceae</taxon>
        <taxon>Didymosphaeria</taxon>
    </lineage>
</organism>
<comment type="caution">
    <text evidence="2">The sequence shown here is derived from an EMBL/GenBank/DDBJ whole genome shotgun (WGS) entry which is preliminary data.</text>
</comment>
<feature type="region of interest" description="Disordered" evidence="1">
    <location>
        <begin position="63"/>
        <end position="82"/>
    </location>
</feature>
<feature type="compositionally biased region" description="Basic residues" evidence="1">
    <location>
        <begin position="301"/>
        <end position="312"/>
    </location>
</feature>
<accession>A0A9W8XDI6</accession>
<feature type="compositionally biased region" description="Polar residues" evidence="1">
    <location>
        <begin position="203"/>
        <end position="212"/>
    </location>
</feature>
<dbReference type="RefSeq" id="XP_056067470.1">
    <property type="nucleotide sequence ID" value="XM_056218205.1"/>
</dbReference>
<evidence type="ECO:0000313" key="3">
    <source>
        <dbReference type="Proteomes" id="UP001140513"/>
    </source>
</evidence>
<feature type="compositionally biased region" description="Polar residues" evidence="1">
    <location>
        <begin position="238"/>
        <end position="261"/>
    </location>
</feature>
<dbReference type="CDD" id="cd00084">
    <property type="entry name" value="HMG-box_SF"/>
    <property type="match status" value="1"/>
</dbReference>
<sequence>MSDTKSSNRVDAYTDDSARSANTGMNRDGKAKGPSDVRSGFALFSSAIGELFKEVLGKTGMEPHADARKKWTPLSDAEKQPYEQIAKKYKERVRELKQNGDTFRAKDSTSLYKELVEEARRLKPPAPILAALPDEYVWSSPDGTGTIEDGDNASVPRTAATANAHEQNTDTTTADAEEATPQASHATAENGLDNLYSLEEASNPPTQASRSYQPDGAQSSKRQGSASSASDVSQVDRNISQPASNDQQSLLPRSQTSSLDTNALPYHATSHGTSSQGQQVTAAARSATNTSVGQGVGQRQSPRKSHRKKKKH</sequence>
<dbReference type="InterPro" id="IPR036910">
    <property type="entry name" value="HMG_box_dom_sf"/>
</dbReference>
<keyword evidence="3" id="KW-1185">Reference proteome</keyword>
<feature type="compositionally biased region" description="Low complexity" evidence="1">
    <location>
        <begin position="216"/>
        <end position="237"/>
    </location>
</feature>
<dbReference type="AlphaFoldDB" id="A0A9W8XDI6"/>
<protein>
    <submittedName>
        <fullName evidence="2">Uncharacterized protein</fullName>
    </submittedName>
</protein>
<dbReference type="GeneID" id="80912984"/>
<evidence type="ECO:0000313" key="2">
    <source>
        <dbReference type="EMBL" id="KAJ4348082.1"/>
    </source>
</evidence>
<gene>
    <name evidence="2" type="ORF">N0V89_009454</name>
</gene>
<feature type="compositionally biased region" description="Polar residues" evidence="1">
    <location>
        <begin position="270"/>
        <end position="293"/>
    </location>
</feature>
<name>A0A9W8XDI6_9PLEO</name>
<dbReference type="SUPFAM" id="SSF47095">
    <property type="entry name" value="HMG-box"/>
    <property type="match status" value="1"/>
</dbReference>
<dbReference type="Gene3D" id="1.10.30.10">
    <property type="entry name" value="High mobility group box domain"/>
    <property type="match status" value="1"/>
</dbReference>
<feature type="region of interest" description="Disordered" evidence="1">
    <location>
        <begin position="1"/>
        <end position="36"/>
    </location>
</feature>